<keyword evidence="2" id="KW-1003">Cell membrane</keyword>
<dbReference type="EMBL" id="JAGFNZ010000002">
    <property type="protein sequence ID" value="MBW7572051.1"/>
    <property type="molecule type" value="Genomic_DNA"/>
</dbReference>
<reference evidence="7 8" key="1">
    <citation type="submission" date="2021-03" db="EMBL/GenBank/DDBJ databases">
        <title>Caproiciproducens sp. nov. isolated from feces of cow.</title>
        <authorList>
            <person name="Choi J.-Y."/>
        </authorList>
    </citation>
    <scope>NUCLEOTIDE SEQUENCE [LARGE SCALE GENOMIC DNA]</scope>
    <source>
        <strain evidence="7 8">AGMB10547</strain>
    </source>
</reference>
<dbReference type="InterPro" id="IPR043428">
    <property type="entry name" value="LivM-like"/>
</dbReference>
<feature type="transmembrane region" description="Helical" evidence="6">
    <location>
        <begin position="95"/>
        <end position="121"/>
    </location>
</feature>
<evidence type="ECO:0000256" key="4">
    <source>
        <dbReference type="ARBA" id="ARBA00022989"/>
    </source>
</evidence>
<feature type="transmembrane region" description="Helical" evidence="6">
    <location>
        <begin position="268"/>
        <end position="289"/>
    </location>
</feature>
<gene>
    <name evidence="7" type="ORF">J5W02_04435</name>
</gene>
<sequence length="350" mass="38227">MIKNIFNPATIKKHPVALAFMVICLIFPFVISRTYFTRVLMEVFFFAALGNAWNIIGGYGKQTSWASSIFFSIGAYTTIILFAGSGQAGGKIIPALGISPWISVWLGIALALLLAVVIGWPCFRLRGVFFSIATIACTTIFRQLLIYFERFTGGSLGLTFKIRSGNTLWGLHFDTDLPYYFVAFIWMIITTLIVVYIDSHKLGYYLRAICEDQDAAESLGMKSQNVKLKAFLISSAMMAFTGMLYVFKTGFADPNTLASQDMSVRIGIVAILGGMGTIWGPLVGALISIPLLELSNAYLQDLGGGGAGWALYGLLIVVMVLFKPNGIVSIVEDIKAKYFAKKTVGGDRIA</sequence>
<evidence type="ECO:0000313" key="8">
    <source>
        <dbReference type="Proteomes" id="UP000719942"/>
    </source>
</evidence>
<comment type="subcellular location">
    <subcellularLocation>
        <location evidence="1">Cell membrane</location>
        <topology evidence="1">Multi-pass membrane protein</topology>
    </subcellularLocation>
</comment>
<comment type="caution">
    <text evidence="7">The sequence shown here is derived from an EMBL/GenBank/DDBJ whole genome shotgun (WGS) entry which is preliminary data.</text>
</comment>
<dbReference type="CDD" id="cd06581">
    <property type="entry name" value="TM_PBP1_LivM_like"/>
    <property type="match status" value="1"/>
</dbReference>
<evidence type="ECO:0000256" key="2">
    <source>
        <dbReference type="ARBA" id="ARBA00022475"/>
    </source>
</evidence>
<keyword evidence="8" id="KW-1185">Reference proteome</keyword>
<dbReference type="Pfam" id="PF02653">
    <property type="entry name" value="BPD_transp_2"/>
    <property type="match status" value="1"/>
</dbReference>
<name>A0ABS7DL77_9FIRM</name>
<evidence type="ECO:0000256" key="1">
    <source>
        <dbReference type="ARBA" id="ARBA00004651"/>
    </source>
</evidence>
<proteinExistence type="predicted"/>
<feature type="transmembrane region" description="Helical" evidence="6">
    <location>
        <begin position="309"/>
        <end position="331"/>
    </location>
</feature>
<keyword evidence="4 6" id="KW-1133">Transmembrane helix</keyword>
<feature type="transmembrane region" description="Helical" evidence="6">
    <location>
        <begin position="228"/>
        <end position="247"/>
    </location>
</feature>
<dbReference type="RefSeq" id="WP_219964478.1">
    <property type="nucleotide sequence ID" value="NZ_JAGFNZ010000002.1"/>
</dbReference>
<evidence type="ECO:0000256" key="5">
    <source>
        <dbReference type="ARBA" id="ARBA00023136"/>
    </source>
</evidence>
<protein>
    <submittedName>
        <fullName evidence="7">Branched-chain amino acid ABC transporter permease</fullName>
    </submittedName>
</protein>
<keyword evidence="5 6" id="KW-0472">Membrane</keyword>
<dbReference type="InterPro" id="IPR001851">
    <property type="entry name" value="ABC_transp_permease"/>
</dbReference>
<feature type="transmembrane region" description="Helical" evidence="6">
    <location>
        <begin position="16"/>
        <end position="36"/>
    </location>
</feature>
<accession>A0ABS7DL77</accession>
<dbReference type="Proteomes" id="UP000719942">
    <property type="component" value="Unassembled WGS sequence"/>
</dbReference>
<feature type="transmembrane region" description="Helical" evidence="6">
    <location>
        <begin position="43"/>
        <end position="59"/>
    </location>
</feature>
<evidence type="ECO:0000256" key="6">
    <source>
        <dbReference type="SAM" id="Phobius"/>
    </source>
</evidence>
<evidence type="ECO:0000256" key="3">
    <source>
        <dbReference type="ARBA" id="ARBA00022692"/>
    </source>
</evidence>
<feature type="transmembrane region" description="Helical" evidence="6">
    <location>
        <begin position="127"/>
        <end position="148"/>
    </location>
</feature>
<feature type="transmembrane region" description="Helical" evidence="6">
    <location>
        <begin position="177"/>
        <end position="197"/>
    </location>
</feature>
<evidence type="ECO:0000313" key="7">
    <source>
        <dbReference type="EMBL" id="MBW7572051.1"/>
    </source>
</evidence>
<organism evidence="7 8">
    <name type="scientific">Caproiciproducens faecalis</name>
    <dbReference type="NCBI Taxonomy" id="2820301"/>
    <lineage>
        <taxon>Bacteria</taxon>
        <taxon>Bacillati</taxon>
        <taxon>Bacillota</taxon>
        <taxon>Clostridia</taxon>
        <taxon>Eubacteriales</taxon>
        <taxon>Acutalibacteraceae</taxon>
        <taxon>Caproiciproducens</taxon>
    </lineage>
</organism>
<dbReference type="PANTHER" id="PTHR30482">
    <property type="entry name" value="HIGH-AFFINITY BRANCHED-CHAIN AMINO ACID TRANSPORT SYSTEM PERMEASE"/>
    <property type="match status" value="1"/>
</dbReference>
<keyword evidence="3 6" id="KW-0812">Transmembrane</keyword>
<dbReference type="PANTHER" id="PTHR30482:SF10">
    <property type="entry name" value="HIGH-AFFINITY BRANCHED-CHAIN AMINO ACID TRANSPORT PROTEIN BRAE"/>
    <property type="match status" value="1"/>
</dbReference>
<feature type="transmembrane region" description="Helical" evidence="6">
    <location>
        <begin position="65"/>
        <end position="83"/>
    </location>
</feature>